<evidence type="ECO:0000259" key="2">
    <source>
        <dbReference type="PROSITE" id="PS50853"/>
    </source>
</evidence>
<feature type="compositionally biased region" description="Polar residues" evidence="1">
    <location>
        <begin position="733"/>
        <end position="748"/>
    </location>
</feature>
<feature type="compositionally biased region" description="Low complexity" evidence="1">
    <location>
        <begin position="617"/>
        <end position="631"/>
    </location>
</feature>
<dbReference type="CDD" id="cd00063">
    <property type="entry name" value="FN3"/>
    <property type="match status" value="1"/>
</dbReference>
<feature type="compositionally biased region" description="Polar residues" evidence="1">
    <location>
        <begin position="801"/>
        <end position="817"/>
    </location>
</feature>
<evidence type="ECO:0000313" key="4">
    <source>
        <dbReference type="Proteomes" id="UP000799776"/>
    </source>
</evidence>
<accession>A0A9P4I0N0</accession>
<protein>
    <recommendedName>
        <fullName evidence="2">Fibronectin type-III domain-containing protein</fullName>
    </recommendedName>
</protein>
<feature type="compositionally biased region" description="Polar residues" evidence="1">
    <location>
        <begin position="667"/>
        <end position="678"/>
    </location>
</feature>
<feature type="region of interest" description="Disordered" evidence="1">
    <location>
        <begin position="561"/>
        <end position="1145"/>
    </location>
</feature>
<feature type="compositionally biased region" description="Polar residues" evidence="1">
    <location>
        <begin position="207"/>
        <end position="216"/>
    </location>
</feature>
<proteinExistence type="predicted"/>
<feature type="region of interest" description="Disordered" evidence="1">
    <location>
        <begin position="179"/>
        <end position="238"/>
    </location>
</feature>
<sequence>MEPLDAIPAPSLKAVFVCLALLWLFHRAWKVMVIREDDLIRLLGLDVPAAPSASLAGVKADGAVLHWEPFDFKAGVVGYQIKVNGVLVEEVAPKDTSVSITHLKPATSFTVRVIAVNHHNFHTPSDPIRFRTKPPNSGEFFDFPAYQRALELANDTDHEQDEGWWVEAKVQPCKIFPEATIPLPTPPDMVRQHSNSQSHPRRILSGRRNSPANSHQQFDHGEQYRTGETERDLQAEGDRLRSEICATKRTIDDEEKAFLEQKEVFSQRNNELKDELARKTAASTELRKEVVNLEKENQRAQAKKSAEEKTLQQRSSERKRMKEDVERFRAEVKEMDAEVERIAEQKLDYRKATDGKIQEIREKYAEEQQAIKALEESVRDTGIQNRLIEEERKKVDNNDHQVDNQPHRDYAEEDRQWTEKFRVLQQRYQAAHFAMNTAQEVLNNAQNQLQSLTVAKTSQNQFLRQTPLVENVPSRQASQRRRHEGSFGTEAAPPVTTYPTASGPFTSSISSISPNFTSTAPFFDFGGGNGTGHSESVFLLPNRPNNLTPAEVEIISGAGPMSPNAGDLLPSGLFADETDRSGDEFDDGADAISAGSFGDLEPLAGLGAPEAQDPTNRSPSSPVSVQSRSPSLFASPRASSGQLITQDGVESDGRSVKSLATSMRGASGSTSSTLQSRFGQLFNRQRGKTLSDEGPALGSLKPVQSHSMPRSDLAEQDPIGTRRRRGSHSGSSWNLKTSMSRFQRSSTADAIDQDDTIGSPSHVAPRKRGFKMFGGAAQTGWPPAVGAERPSSPRPGSTRSIETSQLPWPSTESSQRFGWNPNPLNPLNSEERRSPFNQSELGMNVMTSFSRHPSRRPSIQRGQSSGFSFEDALAEQDLPSTTRSPPQAPIGTRPLSSQSQMPLPATPPSGKLNPAAPNFILPSWDRSADKEMTEPERTKRAETDVQHGDNEEEADTATPIGEFPRLDFPVSDISRHREGRSSTLASDAVSLSASLSSPRASLDLVESHTPSESLTPSNSSIGKESGMAKLQRKFSTSKFNLGFGSSKEKGSSSSFFSRDKKGGDVTDDGDEDGGKTPLETPTGSPQIGATGDKKGDRSSWISRSSLRRKGKKGDKTPSINESITSEKTDEEEEDGGPKSGDSLAA</sequence>
<dbReference type="SMART" id="SM00060">
    <property type="entry name" value="FN3"/>
    <property type="match status" value="1"/>
</dbReference>
<feature type="compositionally biased region" description="Polar residues" evidence="1">
    <location>
        <begin position="835"/>
        <end position="851"/>
    </location>
</feature>
<feature type="region of interest" description="Disordered" evidence="1">
    <location>
        <begin position="294"/>
        <end position="323"/>
    </location>
</feature>
<dbReference type="InterPro" id="IPR003961">
    <property type="entry name" value="FN3_dom"/>
</dbReference>
<dbReference type="Gene3D" id="2.60.40.10">
    <property type="entry name" value="Immunoglobulins"/>
    <property type="match status" value="1"/>
</dbReference>
<feature type="compositionally biased region" description="Low complexity" evidence="1">
    <location>
        <begin position="981"/>
        <end position="1002"/>
    </location>
</feature>
<feature type="region of interest" description="Disordered" evidence="1">
    <location>
        <begin position="466"/>
        <end position="502"/>
    </location>
</feature>
<dbReference type="AlphaFoldDB" id="A0A9P4I0N0"/>
<gene>
    <name evidence="3" type="ORF">K490DRAFT_62240</name>
</gene>
<dbReference type="EMBL" id="ML978712">
    <property type="protein sequence ID" value="KAF2090908.1"/>
    <property type="molecule type" value="Genomic_DNA"/>
</dbReference>
<dbReference type="InterPro" id="IPR013783">
    <property type="entry name" value="Ig-like_fold"/>
</dbReference>
<dbReference type="Proteomes" id="UP000799776">
    <property type="component" value="Unassembled WGS sequence"/>
</dbReference>
<organism evidence="3 4">
    <name type="scientific">Saccharata proteae CBS 121410</name>
    <dbReference type="NCBI Taxonomy" id="1314787"/>
    <lineage>
        <taxon>Eukaryota</taxon>
        <taxon>Fungi</taxon>
        <taxon>Dikarya</taxon>
        <taxon>Ascomycota</taxon>
        <taxon>Pezizomycotina</taxon>
        <taxon>Dothideomycetes</taxon>
        <taxon>Dothideomycetes incertae sedis</taxon>
        <taxon>Botryosphaeriales</taxon>
        <taxon>Saccharataceae</taxon>
        <taxon>Saccharata</taxon>
    </lineage>
</organism>
<reference evidence="3" key="1">
    <citation type="journal article" date="2020" name="Stud. Mycol.">
        <title>101 Dothideomycetes genomes: a test case for predicting lifestyles and emergence of pathogens.</title>
        <authorList>
            <person name="Haridas S."/>
            <person name="Albert R."/>
            <person name="Binder M."/>
            <person name="Bloem J."/>
            <person name="Labutti K."/>
            <person name="Salamov A."/>
            <person name="Andreopoulos B."/>
            <person name="Baker S."/>
            <person name="Barry K."/>
            <person name="Bills G."/>
            <person name="Bluhm B."/>
            <person name="Cannon C."/>
            <person name="Castanera R."/>
            <person name="Culley D."/>
            <person name="Daum C."/>
            <person name="Ezra D."/>
            <person name="Gonzalez J."/>
            <person name="Henrissat B."/>
            <person name="Kuo A."/>
            <person name="Liang C."/>
            <person name="Lipzen A."/>
            <person name="Lutzoni F."/>
            <person name="Magnuson J."/>
            <person name="Mondo S."/>
            <person name="Nolan M."/>
            <person name="Ohm R."/>
            <person name="Pangilinan J."/>
            <person name="Park H.-J."/>
            <person name="Ramirez L."/>
            <person name="Alfaro M."/>
            <person name="Sun H."/>
            <person name="Tritt A."/>
            <person name="Yoshinaga Y."/>
            <person name="Zwiers L.-H."/>
            <person name="Turgeon B."/>
            <person name="Goodwin S."/>
            <person name="Spatafora J."/>
            <person name="Crous P."/>
            <person name="Grigoriev I."/>
        </authorList>
    </citation>
    <scope>NUCLEOTIDE SEQUENCE</scope>
    <source>
        <strain evidence="3">CBS 121410</strain>
    </source>
</reference>
<comment type="caution">
    <text evidence="3">The sequence shown here is derived from an EMBL/GenBank/DDBJ whole genome shotgun (WGS) entry which is preliminary data.</text>
</comment>
<feature type="compositionally biased region" description="Basic and acidic residues" evidence="1">
    <location>
        <begin position="217"/>
        <end position="238"/>
    </location>
</feature>
<feature type="compositionally biased region" description="Polar residues" evidence="1">
    <location>
        <begin position="1008"/>
        <end position="1022"/>
    </location>
</feature>
<feature type="compositionally biased region" description="Basic and acidic residues" evidence="1">
    <location>
        <begin position="926"/>
        <end position="949"/>
    </location>
</feature>
<name>A0A9P4I0N0_9PEZI</name>
<feature type="domain" description="Fibronectin type-III" evidence="2">
    <location>
        <begin position="47"/>
        <end position="135"/>
    </location>
</feature>
<dbReference type="SUPFAM" id="SSF49265">
    <property type="entry name" value="Fibronectin type III"/>
    <property type="match status" value="1"/>
</dbReference>
<evidence type="ECO:0000256" key="1">
    <source>
        <dbReference type="SAM" id="MobiDB-lite"/>
    </source>
</evidence>
<dbReference type="OrthoDB" id="5572782at2759"/>
<dbReference type="InterPro" id="IPR036116">
    <property type="entry name" value="FN3_sf"/>
</dbReference>
<dbReference type="Pfam" id="PF00041">
    <property type="entry name" value="fn3"/>
    <property type="match status" value="1"/>
</dbReference>
<keyword evidence="4" id="KW-1185">Reference proteome</keyword>
<evidence type="ECO:0000313" key="3">
    <source>
        <dbReference type="EMBL" id="KAF2090908.1"/>
    </source>
</evidence>
<dbReference type="PROSITE" id="PS50853">
    <property type="entry name" value="FN3"/>
    <property type="match status" value="1"/>
</dbReference>